<protein>
    <recommendedName>
        <fullName evidence="3">TonB-dependent receptor</fullName>
    </recommendedName>
</protein>
<dbReference type="SUPFAM" id="SSF56935">
    <property type="entry name" value="Porins"/>
    <property type="match status" value="1"/>
</dbReference>
<gene>
    <name evidence="1" type="ORF">DUE52_31375</name>
</gene>
<reference evidence="1 2" key="1">
    <citation type="submission" date="2018-07" db="EMBL/GenBank/DDBJ databases">
        <title>Genome analysis of Larkinella rosea.</title>
        <authorList>
            <person name="Zhou Z."/>
            <person name="Wang G."/>
        </authorList>
    </citation>
    <scope>NUCLEOTIDE SEQUENCE [LARGE SCALE GENOMIC DNA]</scope>
    <source>
        <strain evidence="2">zzj9</strain>
    </source>
</reference>
<dbReference type="AlphaFoldDB" id="A0A368JD21"/>
<organism evidence="1 2">
    <name type="scientific">Larkinella punicea</name>
    <dbReference type="NCBI Taxonomy" id="2315727"/>
    <lineage>
        <taxon>Bacteria</taxon>
        <taxon>Pseudomonadati</taxon>
        <taxon>Bacteroidota</taxon>
        <taxon>Cytophagia</taxon>
        <taxon>Cytophagales</taxon>
        <taxon>Spirosomataceae</taxon>
        <taxon>Larkinella</taxon>
    </lineage>
</organism>
<evidence type="ECO:0000313" key="2">
    <source>
        <dbReference type="Proteomes" id="UP000253383"/>
    </source>
</evidence>
<dbReference type="RefSeq" id="WP_114410098.1">
    <property type="nucleotide sequence ID" value="NZ_QOWE01000041.1"/>
</dbReference>
<comment type="caution">
    <text evidence="1">The sequence shown here is derived from an EMBL/GenBank/DDBJ whole genome shotgun (WGS) entry which is preliminary data.</text>
</comment>
<name>A0A368JD21_9BACT</name>
<proteinExistence type="predicted"/>
<sequence>MGSWVRLGQRKITAQLTYFRENTDRAYQIARQLQPLTYARLKAVDFPKGQQPVLSPEPARIDTFMAAYDTPVANLIIQNQGVEFTIEVAELKPLRTSFNLNGAWIRTVSRSTEPFLDANRAVFSDQTQNRIPIYTPTSTASGRFNTSLRVIHRIPALQLVASALIQTIWSERNRYLQYDSLAIGYSTKAGQTVWLTPEQSLETAHQSLRRGVNPVSLNWQDRPPVWLLNLRLTKEWKAASGFAFYVNNVLANKPLYDNNVSRVRQLRDHPSLFFGVEVFYAL</sequence>
<dbReference type="OrthoDB" id="1151166at2"/>
<dbReference type="Proteomes" id="UP000253383">
    <property type="component" value="Unassembled WGS sequence"/>
</dbReference>
<evidence type="ECO:0000313" key="1">
    <source>
        <dbReference type="EMBL" id="RCR65568.1"/>
    </source>
</evidence>
<keyword evidence="2" id="KW-1185">Reference proteome</keyword>
<evidence type="ECO:0008006" key="3">
    <source>
        <dbReference type="Google" id="ProtNLM"/>
    </source>
</evidence>
<dbReference type="EMBL" id="QOWE01000041">
    <property type="protein sequence ID" value="RCR65568.1"/>
    <property type="molecule type" value="Genomic_DNA"/>
</dbReference>
<accession>A0A368JD21</accession>